<dbReference type="Proteomes" id="UP000054477">
    <property type="component" value="Unassembled WGS sequence"/>
</dbReference>
<keyword evidence="2" id="KW-1133">Transmembrane helix</keyword>
<reference evidence="4 5" key="1">
    <citation type="submission" date="2014-04" db="EMBL/GenBank/DDBJ databases">
        <authorList>
            <consortium name="DOE Joint Genome Institute"/>
            <person name="Kuo A."/>
            <person name="Kohler A."/>
            <person name="Nagy L.G."/>
            <person name="Floudas D."/>
            <person name="Copeland A."/>
            <person name="Barry K.W."/>
            <person name="Cichocki N."/>
            <person name="Veneault-Fourrey C."/>
            <person name="LaButti K."/>
            <person name="Lindquist E.A."/>
            <person name="Lipzen A."/>
            <person name="Lundell T."/>
            <person name="Morin E."/>
            <person name="Murat C."/>
            <person name="Sun H."/>
            <person name="Tunlid A."/>
            <person name="Henrissat B."/>
            <person name="Grigoriev I.V."/>
            <person name="Hibbett D.S."/>
            <person name="Martin F."/>
            <person name="Nordberg H.P."/>
            <person name="Cantor M.N."/>
            <person name="Hua S.X."/>
        </authorList>
    </citation>
    <scope>NUCLEOTIDE SEQUENCE [LARGE SCALE GENOMIC DNA]</scope>
    <source>
        <strain evidence="4 5">LaAM-08-1</strain>
    </source>
</reference>
<name>A0A0C9WZN7_9AGAR</name>
<dbReference type="STRING" id="1095629.A0A0C9WZN7"/>
<evidence type="ECO:0000256" key="3">
    <source>
        <dbReference type="SAM" id="SignalP"/>
    </source>
</evidence>
<accession>A0A0C9WZN7</accession>
<keyword evidence="3" id="KW-0732">Signal</keyword>
<evidence type="ECO:0000256" key="1">
    <source>
        <dbReference type="SAM" id="MobiDB-lite"/>
    </source>
</evidence>
<feature type="transmembrane region" description="Helical" evidence="2">
    <location>
        <begin position="71"/>
        <end position="95"/>
    </location>
</feature>
<dbReference type="OrthoDB" id="3685327at2759"/>
<protein>
    <submittedName>
        <fullName evidence="4">Uncharacterized protein</fullName>
    </submittedName>
</protein>
<keyword evidence="2" id="KW-0472">Membrane</keyword>
<feature type="region of interest" description="Disordered" evidence="1">
    <location>
        <begin position="20"/>
        <end position="39"/>
    </location>
</feature>
<dbReference type="AlphaFoldDB" id="A0A0C9WZN7"/>
<evidence type="ECO:0000256" key="2">
    <source>
        <dbReference type="SAM" id="Phobius"/>
    </source>
</evidence>
<reference evidence="5" key="2">
    <citation type="submission" date="2015-01" db="EMBL/GenBank/DDBJ databases">
        <title>Evolutionary Origins and Diversification of the Mycorrhizal Mutualists.</title>
        <authorList>
            <consortium name="DOE Joint Genome Institute"/>
            <consortium name="Mycorrhizal Genomics Consortium"/>
            <person name="Kohler A."/>
            <person name="Kuo A."/>
            <person name="Nagy L.G."/>
            <person name="Floudas D."/>
            <person name="Copeland A."/>
            <person name="Barry K.W."/>
            <person name="Cichocki N."/>
            <person name="Veneault-Fourrey C."/>
            <person name="LaButti K."/>
            <person name="Lindquist E.A."/>
            <person name="Lipzen A."/>
            <person name="Lundell T."/>
            <person name="Morin E."/>
            <person name="Murat C."/>
            <person name="Riley R."/>
            <person name="Ohm R."/>
            <person name="Sun H."/>
            <person name="Tunlid A."/>
            <person name="Henrissat B."/>
            <person name="Grigoriev I.V."/>
            <person name="Hibbett D.S."/>
            <person name="Martin F."/>
        </authorList>
    </citation>
    <scope>NUCLEOTIDE SEQUENCE [LARGE SCALE GENOMIC DNA]</scope>
    <source>
        <strain evidence="5">LaAM-08-1</strain>
    </source>
</reference>
<organism evidence="4 5">
    <name type="scientific">Laccaria amethystina LaAM-08-1</name>
    <dbReference type="NCBI Taxonomy" id="1095629"/>
    <lineage>
        <taxon>Eukaryota</taxon>
        <taxon>Fungi</taxon>
        <taxon>Dikarya</taxon>
        <taxon>Basidiomycota</taxon>
        <taxon>Agaricomycotina</taxon>
        <taxon>Agaricomycetes</taxon>
        <taxon>Agaricomycetidae</taxon>
        <taxon>Agaricales</taxon>
        <taxon>Agaricineae</taxon>
        <taxon>Hydnangiaceae</taxon>
        <taxon>Laccaria</taxon>
    </lineage>
</organism>
<dbReference type="HOGENOM" id="CLU_118201_0_0_1"/>
<evidence type="ECO:0000313" key="4">
    <source>
        <dbReference type="EMBL" id="KIK05280.1"/>
    </source>
</evidence>
<gene>
    <name evidence="4" type="ORF">K443DRAFT_675242</name>
</gene>
<evidence type="ECO:0000313" key="5">
    <source>
        <dbReference type="Proteomes" id="UP000054477"/>
    </source>
</evidence>
<feature type="signal peptide" evidence="3">
    <location>
        <begin position="1"/>
        <end position="16"/>
    </location>
</feature>
<keyword evidence="5" id="KW-1185">Reference proteome</keyword>
<dbReference type="EMBL" id="KN838561">
    <property type="protein sequence ID" value="KIK05280.1"/>
    <property type="molecule type" value="Genomic_DNA"/>
</dbReference>
<feature type="chain" id="PRO_5002205621" evidence="3">
    <location>
        <begin position="17"/>
        <end position="201"/>
    </location>
</feature>
<keyword evidence="2" id="KW-0812">Transmembrane</keyword>
<sequence>MKLFVFLWGFFTFSTAMPSEMGRGQEVPPPESQRADRKSTQLQLAQPKEVATVHGINQSLEIRQPFVVPTVFAVGIPGVGLLAAIATVITIVVTAKEDNEKRTKFTTGVVQQSFQKWPQYSWVVTHSPYAIAFDGVQGKDWGHIHHEVPISFFRTIGFEIFCVKSGTFTRYGNGGYINWAYDGYVSSTGDGGTVITFAAKN</sequence>
<proteinExistence type="predicted"/>